<protein>
    <submittedName>
        <fullName evidence="1">Uncharacterized protein</fullName>
    </submittedName>
</protein>
<evidence type="ECO:0000313" key="1">
    <source>
        <dbReference type="EMBL" id="KAI4353890.1"/>
    </source>
</evidence>
<sequence length="292" mass="33232">MFFQRFVSHFHIEPFEDFHFFKALENLDLSRNDIAGFVQNKGNERLSWPSSLEVLDLNFNSLRNDTVSSFSDLKCLKQLNLSGNMLEGSLNISGNESLSWPSNLEVLDLSYNGLDNDIISSFSDLKCLKQLNLSGNMLEGSLNISVEGWLSECCWDEERDALLHLKAQFHHSPSDWVDGSDCCLWENVECNNTTKRVSKLVLSESYAYLSDFHVFKALESLDLSYNNIAGFVQSKGNERLSWPSSLEVLDLSFNSLRNDSVSSFSDLKCLKQLNLRNNELEGYLNISGKYDK</sequence>
<accession>A0ACB9PYT8</accession>
<comment type="caution">
    <text evidence="1">The sequence shown here is derived from an EMBL/GenBank/DDBJ whole genome shotgun (WGS) entry which is preliminary data.</text>
</comment>
<dbReference type="Proteomes" id="UP000828941">
    <property type="component" value="Chromosome 2"/>
</dbReference>
<name>A0ACB9PYT8_BAUVA</name>
<dbReference type="EMBL" id="CM039427">
    <property type="protein sequence ID" value="KAI4353890.1"/>
    <property type="molecule type" value="Genomic_DNA"/>
</dbReference>
<evidence type="ECO:0000313" key="2">
    <source>
        <dbReference type="Proteomes" id="UP000828941"/>
    </source>
</evidence>
<proteinExistence type="predicted"/>
<reference evidence="1 2" key="1">
    <citation type="journal article" date="2022" name="DNA Res.">
        <title>Chromosomal-level genome assembly of the orchid tree Bauhinia variegata (Leguminosae; Cercidoideae) supports the allotetraploid origin hypothesis of Bauhinia.</title>
        <authorList>
            <person name="Zhong Y."/>
            <person name="Chen Y."/>
            <person name="Zheng D."/>
            <person name="Pang J."/>
            <person name="Liu Y."/>
            <person name="Luo S."/>
            <person name="Meng S."/>
            <person name="Qian L."/>
            <person name="Wei D."/>
            <person name="Dai S."/>
            <person name="Zhou R."/>
        </authorList>
    </citation>
    <scope>NUCLEOTIDE SEQUENCE [LARGE SCALE GENOMIC DNA]</scope>
    <source>
        <strain evidence="1">BV-YZ2020</strain>
    </source>
</reference>
<organism evidence="1 2">
    <name type="scientific">Bauhinia variegata</name>
    <name type="common">Purple orchid tree</name>
    <name type="synonym">Phanera variegata</name>
    <dbReference type="NCBI Taxonomy" id="167791"/>
    <lineage>
        <taxon>Eukaryota</taxon>
        <taxon>Viridiplantae</taxon>
        <taxon>Streptophyta</taxon>
        <taxon>Embryophyta</taxon>
        <taxon>Tracheophyta</taxon>
        <taxon>Spermatophyta</taxon>
        <taxon>Magnoliopsida</taxon>
        <taxon>eudicotyledons</taxon>
        <taxon>Gunneridae</taxon>
        <taxon>Pentapetalae</taxon>
        <taxon>rosids</taxon>
        <taxon>fabids</taxon>
        <taxon>Fabales</taxon>
        <taxon>Fabaceae</taxon>
        <taxon>Cercidoideae</taxon>
        <taxon>Cercideae</taxon>
        <taxon>Bauhiniinae</taxon>
        <taxon>Bauhinia</taxon>
    </lineage>
</organism>
<gene>
    <name evidence="1" type="ORF">L6164_002812</name>
</gene>
<keyword evidence="2" id="KW-1185">Reference proteome</keyword>